<dbReference type="KEGG" id="sari:H5J25_17720"/>
<dbReference type="RefSeq" id="WP_202093355.1">
    <property type="nucleotide sequence ID" value="NZ_CP061035.1"/>
</dbReference>
<protein>
    <submittedName>
        <fullName evidence="1">DUF1491 family protein</fullName>
    </submittedName>
</protein>
<dbReference type="InterPro" id="IPR009964">
    <property type="entry name" value="DUF1491"/>
</dbReference>
<evidence type="ECO:0000313" key="1">
    <source>
        <dbReference type="EMBL" id="QQV77148.1"/>
    </source>
</evidence>
<accession>A0A974NUD4</accession>
<keyword evidence="2" id="KW-1185">Reference proteome</keyword>
<reference evidence="2" key="1">
    <citation type="submission" date="2020-09" db="EMBL/GenBank/DDBJ databases">
        <title>Sphingomonas sp., a new species isolated from pork steak.</title>
        <authorList>
            <person name="Heidler von Heilborn D."/>
        </authorList>
    </citation>
    <scope>NUCLEOTIDE SEQUENCE [LARGE SCALE GENOMIC DNA]</scope>
</reference>
<proteinExistence type="predicted"/>
<dbReference type="Gene3D" id="3.40.1530.20">
    <property type="entry name" value="Protein of unknown function (DUF1491)"/>
    <property type="match status" value="1"/>
</dbReference>
<evidence type="ECO:0000313" key="2">
    <source>
        <dbReference type="Proteomes" id="UP000595894"/>
    </source>
</evidence>
<gene>
    <name evidence="1" type="ORF">H5J25_17720</name>
</gene>
<dbReference type="Pfam" id="PF07372">
    <property type="entry name" value="DUF1491"/>
    <property type="match status" value="1"/>
</dbReference>
<dbReference type="Proteomes" id="UP000595894">
    <property type="component" value="Chromosome"/>
</dbReference>
<dbReference type="EMBL" id="CP061035">
    <property type="protein sequence ID" value="QQV77148.1"/>
    <property type="molecule type" value="Genomic_DNA"/>
</dbReference>
<dbReference type="AlphaFoldDB" id="A0A974NUD4"/>
<organism evidence="1 2">
    <name type="scientific">Sphingomonas aliaeris</name>
    <dbReference type="NCBI Taxonomy" id="2759526"/>
    <lineage>
        <taxon>Bacteria</taxon>
        <taxon>Pseudomonadati</taxon>
        <taxon>Pseudomonadota</taxon>
        <taxon>Alphaproteobacteria</taxon>
        <taxon>Sphingomonadales</taxon>
        <taxon>Sphingomonadaceae</taxon>
        <taxon>Sphingomonas</taxon>
    </lineage>
</organism>
<sequence length="113" mass="12414">MSGRLPSGVLVSAILRRVNDAGGMGMMLAKGDPQGGAILIIALENNANPRALERGITSDGTVGLLRWTPRDMGDSAEVTAYWQRRRRNDPDLWVIELDIPFVERFAAETILDH</sequence>
<name>A0A974NUD4_9SPHN</name>